<dbReference type="Proteomes" id="UP000218418">
    <property type="component" value="Chromosome"/>
</dbReference>
<dbReference type="GO" id="GO:0000160">
    <property type="term" value="P:phosphorelay signal transduction system"/>
    <property type="evidence" value="ECO:0007669"/>
    <property type="project" value="InterPro"/>
</dbReference>
<dbReference type="Gene3D" id="3.40.50.2300">
    <property type="match status" value="1"/>
</dbReference>
<dbReference type="PANTHER" id="PTHR44591">
    <property type="entry name" value="STRESS RESPONSE REGULATOR PROTEIN 1"/>
    <property type="match status" value="1"/>
</dbReference>
<evidence type="ECO:0000313" key="5">
    <source>
        <dbReference type="Proteomes" id="UP000218418"/>
    </source>
</evidence>
<dbReference type="PROSITE" id="PS50110">
    <property type="entry name" value="RESPONSE_REGULATORY"/>
    <property type="match status" value="1"/>
</dbReference>
<organism evidence="4 5">
    <name type="scientific">Calothrix parasitica NIES-267</name>
    <dbReference type="NCBI Taxonomy" id="1973488"/>
    <lineage>
        <taxon>Bacteria</taxon>
        <taxon>Bacillati</taxon>
        <taxon>Cyanobacteriota</taxon>
        <taxon>Cyanophyceae</taxon>
        <taxon>Nostocales</taxon>
        <taxon>Calotrichaceae</taxon>
        <taxon>Calothrix</taxon>
    </lineage>
</organism>
<feature type="domain" description="Response regulatory" evidence="3">
    <location>
        <begin position="11"/>
        <end position="128"/>
    </location>
</feature>
<evidence type="ECO:0000256" key="2">
    <source>
        <dbReference type="PROSITE-ProRule" id="PRU00169"/>
    </source>
</evidence>
<dbReference type="SUPFAM" id="SSF52172">
    <property type="entry name" value="CheY-like"/>
    <property type="match status" value="1"/>
</dbReference>
<evidence type="ECO:0000256" key="1">
    <source>
        <dbReference type="ARBA" id="ARBA00022553"/>
    </source>
</evidence>
<proteinExistence type="predicted"/>
<dbReference type="PANTHER" id="PTHR44591:SF3">
    <property type="entry name" value="RESPONSE REGULATORY DOMAIN-CONTAINING PROTEIN"/>
    <property type="match status" value="1"/>
</dbReference>
<dbReference type="InterPro" id="IPR011006">
    <property type="entry name" value="CheY-like_superfamily"/>
</dbReference>
<dbReference type="Pfam" id="PF00072">
    <property type="entry name" value="Response_reg"/>
    <property type="match status" value="1"/>
</dbReference>
<dbReference type="InterPro" id="IPR050595">
    <property type="entry name" value="Bact_response_regulator"/>
</dbReference>
<reference evidence="4 5" key="1">
    <citation type="submission" date="2017-06" db="EMBL/GenBank/DDBJ databases">
        <title>Genome sequencing of cyanobaciteial culture collection at National Institute for Environmental Studies (NIES).</title>
        <authorList>
            <person name="Hirose Y."/>
            <person name="Shimura Y."/>
            <person name="Fujisawa T."/>
            <person name="Nakamura Y."/>
            <person name="Kawachi M."/>
        </authorList>
    </citation>
    <scope>NUCLEOTIDE SEQUENCE [LARGE SCALE GENOMIC DNA]</scope>
    <source>
        <strain evidence="4 5">NIES-267</strain>
    </source>
</reference>
<evidence type="ECO:0000313" key="4">
    <source>
        <dbReference type="EMBL" id="BAY86783.1"/>
    </source>
</evidence>
<dbReference type="EMBL" id="AP018227">
    <property type="protein sequence ID" value="BAY86783.1"/>
    <property type="molecule type" value="Genomic_DNA"/>
</dbReference>
<accession>A0A1Z4LZX2</accession>
<name>A0A1Z4LZX2_9CYAN</name>
<keyword evidence="1 2" id="KW-0597">Phosphoprotein</keyword>
<dbReference type="SMART" id="SM00448">
    <property type="entry name" value="REC"/>
    <property type="match status" value="1"/>
</dbReference>
<evidence type="ECO:0000259" key="3">
    <source>
        <dbReference type="PROSITE" id="PS50110"/>
    </source>
</evidence>
<gene>
    <name evidence="4" type="ORF">NIES267_62940</name>
</gene>
<keyword evidence="5" id="KW-1185">Reference proteome</keyword>
<feature type="modified residue" description="4-aspartylphosphate" evidence="2">
    <location>
        <position position="61"/>
    </location>
</feature>
<dbReference type="AlphaFoldDB" id="A0A1Z4LZX2"/>
<dbReference type="InterPro" id="IPR001789">
    <property type="entry name" value="Sig_transdc_resp-reg_receiver"/>
</dbReference>
<dbReference type="OrthoDB" id="514180at2"/>
<protein>
    <submittedName>
        <fullName evidence="4">Response regulator receiver domain protein</fullName>
    </submittedName>
</protein>
<sequence length="146" mass="16526">MNKVQASGAPLVLVVEDNEDNLALITYILESLGCKLIVQRDGGEKTVILAKKHHPDLILLDIVLPEVSGIEILKFLKAEPLTRDVPTIAVTALATEENRENIIRAGFNNYIVKPYLIEELEEMINPYIRKELNYSSNYLMDKDDLY</sequence>